<dbReference type="PRINTS" id="PR00702">
    <property type="entry name" value="ACRIFLAVINRP"/>
</dbReference>
<dbReference type="PROSITE" id="PS50156">
    <property type="entry name" value="SSD"/>
    <property type="match status" value="1"/>
</dbReference>
<accession>A0A0K0FYF6</accession>
<keyword evidence="3 7" id="KW-1133">Transmembrane helix</keyword>
<dbReference type="Gene3D" id="1.20.1640.10">
    <property type="entry name" value="Multidrug efflux transporter AcrB transmembrane domain"/>
    <property type="match status" value="2"/>
</dbReference>
<evidence type="ECO:0000256" key="3">
    <source>
        <dbReference type="ARBA" id="ARBA00022989"/>
    </source>
</evidence>
<keyword evidence="9" id="KW-1185">Reference proteome</keyword>
<feature type="transmembrane region" description="Helical" evidence="7">
    <location>
        <begin position="457"/>
        <end position="482"/>
    </location>
</feature>
<name>A0A0K0FYF6_STRVS</name>
<organism evidence="9 10">
    <name type="scientific">Strongyloides venezuelensis</name>
    <name type="common">Threadworm</name>
    <dbReference type="NCBI Taxonomy" id="75913"/>
    <lineage>
        <taxon>Eukaryota</taxon>
        <taxon>Metazoa</taxon>
        <taxon>Ecdysozoa</taxon>
        <taxon>Nematoda</taxon>
        <taxon>Chromadorea</taxon>
        <taxon>Rhabditida</taxon>
        <taxon>Tylenchina</taxon>
        <taxon>Panagrolaimomorpha</taxon>
        <taxon>Strongyloidoidea</taxon>
        <taxon>Strongyloididae</taxon>
        <taxon>Strongyloides</taxon>
    </lineage>
</organism>
<feature type="transmembrane region" description="Helical" evidence="7">
    <location>
        <begin position="955"/>
        <end position="981"/>
    </location>
</feature>
<evidence type="ECO:0000256" key="2">
    <source>
        <dbReference type="ARBA" id="ARBA00022692"/>
    </source>
</evidence>
<feature type="transmembrane region" description="Helical" evidence="7">
    <location>
        <begin position="833"/>
        <end position="855"/>
    </location>
</feature>
<dbReference type="WBParaSite" id="SVE_1748200.2">
    <property type="protein sequence ID" value="SVE_1748200.2"/>
    <property type="gene ID" value="SVE_1748200"/>
</dbReference>
<feature type="domain" description="SSD" evidence="8">
    <location>
        <begin position="337"/>
        <end position="482"/>
    </location>
</feature>
<dbReference type="PANTHER" id="PTHR45951:SF3">
    <property type="entry name" value="PROTEIN DISPATCHED"/>
    <property type="match status" value="1"/>
</dbReference>
<feature type="transmembrane region" description="Helical" evidence="7">
    <location>
        <begin position="522"/>
        <end position="549"/>
    </location>
</feature>
<feature type="transmembrane region" description="Helical" evidence="7">
    <location>
        <begin position="328"/>
        <end position="344"/>
    </location>
</feature>
<protein>
    <submittedName>
        <fullName evidence="10">Protein dispatched (inferred by orthology to a D. melanogaster protein)</fullName>
    </submittedName>
</protein>
<feature type="transmembrane region" description="Helical" evidence="7">
    <location>
        <begin position="351"/>
        <end position="370"/>
    </location>
</feature>
<keyword evidence="2 7" id="KW-0812">Transmembrane</keyword>
<feature type="transmembrane region" description="Helical" evidence="7">
    <location>
        <begin position="376"/>
        <end position="394"/>
    </location>
</feature>
<dbReference type="SUPFAM" id="SSF82866">
    <property type="entry name" value="Multidrug efflux transporter AcrB transmembrane domain"/>
    <property type="match status" value="2"/>
</dbReference>
<evidence type="ECO:0000256" key="7">
    <source>
        <dbReference type="SAM" id="Phobius"/>
    </source>
</evidence>
<dbReference type="InterPro" id="IPR000731">
    <property type="entry name" value="SSD"/>
</dbReference>
<keyword evidence="5" id="KW-0325">Glycoprotein</keyword>
<evidence type="ECO:0000259" key="8">
    <source>
        <dbReference type="PROSITE" id="PS50156"/>
    </source>
</evidence>
<evidence type="ECO:0000313" key="9">
    <source>
        <dbReference type="Proteomes" id="UP000035680"/>
    </source>
</evidence>
<dbReference type="GO" id="GO:0016020">
    <property type="term" value="C:membrane"/>
    <property type="evidence" value="ECO:0007669"/>
    <property type="project" value="UniProtKB-SubCell"/>
</dbReference>
<reference evidence="9" key="1">
    <citation type="submission" date="2014-07" db="EMBL/GenBank/DDBJ databases">
        <authorList>
            <person name="Martin A.A"/>
            <person name="De Silva N."/>
        </authorList>
    </citation>
    <scope>NUCLEOTIDE SEQUENCE</scope>
</reference>
<dbReference type="InterPro" id="IPR052081">
    <property type="entry name" value="Dispatched_Hh_regulator"/>
</dbReference>
<dbReference type="Pfam" id="PF12349">
    <property type="entry name" value="Sterol-sensing"/>
    <property type="match status" value="1"/>
</dbReference>
<feature type="transmembrane region" description="Helical" evidence="7">
    <location>
        <begin position="861"/>
        <end position="883"/>
    </location>
</feature>
<reference evidence="10" key="2">
    <citation type="submission" date="2015-08" db="UniProtKB">
        <authorList>
            <consortium name="WormBaseParasite"/>
        </authorList>
    </citation>
    <scope>IDENTIFICATION</scope>
</reference>
<comment type="similarity">
    <text evidence="6">Belongs to the dispatched family.</text>
</comment>
<dbReference type="InterPro" id="IPR001036">
    <property type="entry name" value="Acrflvin-R"/>
</dbReference>
<evidence type="ECO:0000313" key="10">
    <source>
        <dbReference type="WBParaSite" id="SVE_1748200.2"/>
    </source>
</evidence>
<dbReference type="AlphaFoldDB" id="A0A0K0FYF6"/>
<evidence type="ECO:0000256" key="5">
    <source>
        <dbReference type="ARBA" id="ARBA00023180"/>
    </source>
</evidence>
<evidence type="ECO:0000256" key="4">
    <source>
        <dbReference type="ARBA" id="ARBA00023136"/>
    </source>
</evidence>
<feature type="transmembrane region" description="Helical" evidence="7">
    <location>
        <begin position="805"/>
        <end position="826"/>
    </location>
</feature>
<dbReference type="GO" id="GO:0022857">
    <property type="term" value="F:transmembrane transporter activity"/>
    <property type="evidence" value="ECO:0007669"/>
    <property type="project" value="InterPro"/>
</dbReference>
<keyword evidence="4 7" id="KW-0472">Membrane</keyword>
<dbReference type="PANTHER" id="PTHR45951">
    <property type="entry name" value="PROTEIN DISPATCHED-RELATED"/>
    <property type="match status" value="1"/>
</dbReference>
<dbReference type="STRING" id="75913.A0A0K0FYF6"/>
<feature type="transmembrane region" description="Helical" evidence="7">
    <location>
        <begin position="21"/>
        <end position="49"/>
    </location>
</feature>
<dbReference type="Proteomes" id="UP000035680">
    <property type="component" value="Unassembled WGS sequence"/>
</dbReference>
<evidence type="ECO:0000256" key="6">
    <source>
        <dbReference type="ARBA" id="ARBA00038046"/>
    </source>
</evidence>
<dbReference type="InterPro" id="IPR053958">
    <property type="entry name" value="HMGCR/SNAP/NPC1-like_SSD"/>
</dbReference>
<proteinExistence type="inferred from homology"/>
<comment type="subcellular location">
    <subcellularLocation>
        <location evidence="1">Membrane</location>
        <topology evidence="1">Multi-pass membrane protein</topology>
    </subcellularLocation>
</comment>
<feature type="transmembrane region" description="Helical" evidence="7">
    <location>
        <begin position="430"/>
        <end position="451"/>
    </location>
</feature>
<sequence>MNIQGQIFNRISRKKRNWYKNILIIYPEVIIVSFYIATIIIIPINFWIYDLPTFSDPIKGFSTQNTFIARQSATSRLLERAILRSNGGFTLNPQFSHEEIFYWRQLIKESNSTGKATFRNIIMKDSRDKKVHKNKQHISIEKRTKKSTSLFEILKTESIHNFGKLVVKNHGIGSYESLKFFCSLPKILENVGIISKKCNKNEECRNIISLKSLYTSIYDYYNLTNKNKEDICNVQNEKWKGMREKITNCLKTNCINGIIEDAKKILLTEKYNTDDASLIIIIEKKSEIRKKVNKQKIDSLEKILQNSLLAFDFDIKEKLFVDTLLTDVPYGILGALLVFIVLIFSSKSIIYSINVILIILMSLNFSYFIYRVIFQIEFFPFINLLAGILLLGIGSDDTYILRENFEKFKNHVNDLPLANILAKALQRSTVTMLVTTLTTVSAVFFNFISHITAIKCFAIYASLCLLINFLLVITYLPALCIYQKKHTNCICKNFGLINSRIELKYKEFQKALKKNIEVIIKYFITVIPKVTCCFFVLSFLISIFLLTYIPGLCLPKKEYFQYFRKDSIVEQFDLRYKNHFKILQKKHDPIFLRILFGLEQIDYAPFLTPNYRNEKITLIGKNKELLKNENLQWIKNYCNQIKKQPFIMENHEFFTLAPDLNYVFIDEFYNRYMKNKCTPAESICCKDGKRPFNENLVQYCIAKMFYNKETSLSNKLTNQFWYPIGRPIFYTQKVNNKSNINVYAIHQCAFLTKYTFSFDFWTMRNNYNEFINIIKENLQDAPSEIVKNPVIDLEQFRFYDMHSSLLIETLISTILGLLCAFIILWMSIKNTKITIFALIVIFDIVVTTLSVMPFLNWHLNVVESTIILLTVGLSFDFVLHYSISYSKVINRNSASNIPVTERTNSTSVMSPKIGKSANILLAINDVIYPIFVSAATTSVTGLAMSLASTLSFHQIGIFMMTMAAVSFIHSTFFFMSLLFIFGPNGKLISSNTKEILIKKDKTSEALTPLINKNISFKKNSSNRNRTSSQPNLTKIYTRRQSSNYPLITEDYINNIAGRDYLDRRFSAVSDDIATSLSLTKIAKSHQMIKHNNLGYIRRASLPVSQTLFKDKRNSQTSSILKMNMTKKREVFLDSMKEEN</sequence>
<dbReference type="GO" id="GO:0007224">
    <property type="term" value="P:smoothened signaling pathway"/>
    <property type="evidence" value="ECO:0007669"/>
    <property type="project" value="TreeGrafter"/>
</dbReference>
<evidence type="ECO:0000256" key="1">
    <source>
        <dbReference type="ARBA" id="ARBA00004141"/>
    </source>
</evidence>
<feature type="transmembrane region" description="Helical" evidence="7">
    <location>
        <begin position="919"/>
        <end position="943"/>
    </location>
</feature>